<keyword evidence="8" id="KW-1185">Reference proteome</keyword>
<evidence type="ECO:0000256" key="5">
    <source>
        <dbReference type="ARBA" id="ARBA00023157"/>
    </source>
</evidence>
<keyword evidence="5" id="KW-1015">Disulfide bond</keyword>
<evidence type="ECO:0000313" key="7">
    <source>
        <dbReference type="EMBL" id="CAI4032815.1"/>
    </source>
</evidence>
<evidence type="ECO:0000256" key="3">
    <source>
        <dbReference type="ARBA" id="ARBA00023004"/>
    </source>
</evidence>
<protein>
    <submittedName>
        <fullName evidence="7">FAD dependent oxidoreductase</fullName>
    </submittedName>
</protein>
<organism evidence="7 8">
    <name type="scientific">Nitrospira tepida</name>
    <dbReference type="NCBI Taxonomy" id="2973512"/>
    <lineage>
        <taxon>Bacteria</taxon>
        <taxon>Pseudomonadati</taxon>
        <taxon>Nitrospirota</taxon>
        <taxon>Nitrospiria</taxon>
        <taxon>Nitrospirales</taxon>
        <taxon>Nitrospiraceae</taxon>
        <taxon>Nitrospira</taxon>
    </lineage>
</organism>
<dbReference type="GO" id="GO:0005737">
    <property type="term" value="C:cytoplasm"/>
    <property type="evidence" value="ECO:0007669"/>
    <property type="project" value="TreeGrafter"/>
</dbReference>
<dbReference type="Gene3D" id="2.102.10.10">
    <property type="entry name" value="Rieske [2Fe-2S] iron-sulphur domain"/>
    <property type="match status" value="1"/>
</dbReference>
<keyword evidence="3" id="KW-0408">Iron</keyword>
<evidence type="ECO:0000313" key="8">
    <source>
        <dbReference type="Proteomes" id="UP001179121"/>
    </source>
</evidence>
<dbReference type="InterPro" id="IPR036188">
    <property type="entry name" value="FAD/NAD-bd_sf"/>
</dbReference>
<dbReference type="SUPFAM" id="SSF51971">
    <property type="entry name" value="Nucleotide-binding domain"/>
    <property type="match status" value="1"/>
</dbReference>
<reference evidence="7" key="1">
    <citation type="submission" date="2022-10" db="EMBL/GenBank/DDBJ databases">
        <authorList>
            <person name="Koch H."/>
        </authorList>
    </citation>
    <scope>NUCLEOTIDE SEQUENCE</scope>
    <source>
        <strain evidence="7">DNF</strain>
    </source>
</reference>
<feature type="domain" description="Rieske" evidence="6">
    <location>
        <begin position="426"/>
        <end position="514"/>
    </location>
</feature>
<dbReference type="Pfam" id="PF00355">
    <property type="entry name" value="Rieske"/>
    <property type="match status" value="1"/>
</dbReference>
<keyword evidence="2" id="KW-0479">Metal-binding</keyword>
<evidence type="ECO:0000259" key="6">
    <source>
        <dbReference type="PROSITE" id="PS51296"/>
    </source>
</evidence>
<keyword evidence="4" id="KW-0411">Iron-sulfur</keyword>
<evidence type="ECO:0000256" key="2">
    <source>
        <dbReference type="ARBA" id="ARBA00022723"/>
    </source>
</evidence>
<keyword evidence="1" id="KW-0001">2Fe-2S</keyword>
<dbReference type="GO" id="GO:0046872">
    <property type="term" value="F:metal ion binding"/>
    <property type="evidence" value="ECO:0007669"/>
    <property type="project" value="UniProtKB-KW"/>
</dbReference>
<sequence length="514" mass="55679">MVHNSSGQTSSVWMATVDMPQPAPLAQSLHADVCIIGAGIAGLSTAYCLACEGKSVILLEDGRIGSGMTQRTTAHLSNVMDEGYVEIERLHGHKGARLAASSHAAAIDRIEKIVAEERIACDFERIDGYLFSKSGGSNETLDDEFLAAQCAGMRVERLERSPVIPLEAGPCLRFPRQAQFHPLRYLIGLAGAVHRRGGQIFGGTHVKSVKDGPQAQVETDGGAIVTAGAIVAATNTSIVDTVAIHTKQAPYMTYVIGARIPTGSVPKALYWDMDDPYHYVRIQSGSDRDGQYDVLIAGGEDHKTGQADDAEMRYARLEQWARDRFRMIERIEYRWSGQVMEPVDGIGFIGHDPGGSENVYIATGDSGMGMTHGMIAGILLTDLIMKRDCPWSSLYDPSRKTLRAAGQYAKDTLNMAAQYVDWVTGGSVKAAEEIPKDSGAVLRRGLAKVAVYRDQMGLVHERSAVCPHLGCLVSWNANEKTWDCPCHGSRFDKLGTVINGPANSDLALMKNGQE</sequence>
<dbReference type="AlphaFoldDB" id="A0AA86N114"/>
<evidence type="ECO:0000256" key="1">
    <source>
        <dbReference type="ARBA" id="ARBA00022714"/>
    </source>
</evidence>
<dbReference type="Proteomes" id="UP001179121">
    <property type="component" value="Chromosome"/>
</dbReference>
<dbReference type="InterPro" id="IPR006076">
    <property type="entry name" value="FAD-dep_OxRdtase"/>
</dbReference>
<name>A0AA86N114_9BACT</name>
<dbReference type="PANTHER" id="PTHR13847">
    <property type="entry name" value="SARCOSINE DEHYDROGENASE-RELATED"/>
    <property type="match status" value="1"/>
</dbReference>
<dbReference type="Gene3D" id="3.50.50.60">
    <property type="entry name" value="FAD/NAD(P)-binding domain"/>
    <property type="match status" value="1"/>
</dbReference>
<dbReference type="Gene3D" id="3.30.9.10">
    <property type="entry name" value="D-Amino Acid Oxidase, subunit A, domain 2"/>
    <property type="match status" value="1"/>
</dbReference>
<accession>A0AA86N114</accession>
<dbReference type="InterPro" id="IPR005805">
    <property type="entry name" value="Rieske_Fe-S_prot_C"/>
</dbReference>
<evidence type="ECO:0000256" key="4">
    <source>
        <dbReference type="ARBA" id="ARBA00023014"/>
    </source>
</evidence>
<dbReference type="GO" id="GO:0051537">
    <property type="term" value="F:2 iron, 2 sulfur cluster binding"/>
    <property type="evidence" value="ECO:0007669"/>
    <property type="project" value="UniProtKB-KW"/>
</dbReference>
<dbReference type="SUPFAM" id="SSF50022">
    <property type="entry name" value="ISP domain"/>
    <property type="match status" value="1"/>
</dbReference>
<dbReference type="PRINTS" id="PR00162">
    <property type="entry name" value="RIESKE"/>
</dbReference>
<dbReference type="Pfam" id="PF01266">
    <property type="entry name" value="DAO"/>
    <property type="match status" value="1"/>
</dbReference>
<dbReference type="KEGG" id="nti:DNFV4_03245"/>
<dbReference type="InterPro" id="IPR017941">
    <property type="entry name" value="Rieske_2Fe-2S"/>
</dbReference>
<proteinExistence type="predicted"/>
<dbReference type="GO" id="GO:0016020">
    <property type="term" value="C:membrane"/>
    <property type="evidence" value="ECO:0007669"/>
    <property type="project" value="InterPro"/>
</dbReference>
<dbReference type="InterPro" id="IPR036922">
    <property type="entry name" value="Rieske_2Fe-2S_sf"/>
</dbReference>
<dbReference type="EMBL" id="OX365700">
    <property type="protein sequence ID" value="CAI4032815.1"/>
    <property type="molecule type" value="Genomic_DNA"/>
</dbReference>
<gene>
    <name evidence="7" type="ORF">DNFV4_03245</name>
</gene>
<dbReference type="PROSITE" id="PS51296">
    <property type="entry name" value="RIESKE"/>
    <property type="match status" value="1"/>
</dbReference>
<dbReference type="PANTHER" id="PTHR13847:SF281">
    <property type="entry name" value="FAD DEPENDENT OXIDOREDUCTASE DOMAIN-CONTAINING PROTEIN"/>
    <property type="match status" value="1"/>
</dbReference>